<gene>
    <name evidence="4" type="ORF">E3P86_00717</name>
    <name evidence="3" type="ORF">E3P90_02097</name>
</gene>
<evidence type="ECO:0000313" key="3">
    <source>
        <dbReference type="EMBL" id="TIB12341.1"/>
    </source>
</evidence>
<dbReference type="OMA" id="GRRWHAT"/>
<dbReference type="SUPFAM" id="SSF52980">
    <property type="entry name" value="Restriction endonuclease-like"/>
    <property type="match status" value="1"/>
</dbReference>
<dbReference type="EMBL" id="SPOF01000019">
    <property type="protein sequence ID" value="TIB12341.1"/>
    <property type="molecule type" value="Genomic_DNA"/>
</dbReference>
<dbReference type="Gene3D" id="3.40.1350.10">
    <property type="match status" value="1"/>
</dbReference>
<dbReference type="PANTHER" id="PTHR28133:SF1">
    <property type="entry name" value="REQUIRED FOR RESPIRATORY GROWTH PROTEIN 7, MITOCHONDRIAL"/>
    <property type="match status" value="1"/>
</dbReference>
<keyword evidence="2" id="KW-0496">Mitochondrion</keyword>
<dbReference type="GO" id="GO:0005739">
    <property type="term" value="C:mitochondrion"/>
    <property type="evidence" value="ECO:0007669"/>
    <property type="project" value="UniProtKB-SubCell"/>
</dbReference>
<dbReference type="AlphaFoldDB" id="A0A4V4M4Q3"/>
<evidence type="ECO:0000313" key="4">
    <source>
        <dbReference type="EMBL" id="TIB40351.1"/>
    </source>
</evidence>
<dbReference type="EMBL" id="SPOI01000017">
    <property type="protein sequence ID" value="TIB40351.1"/>
    <property type="molecule type" value="Genomic_DNA"/>
</dbReference>
<comment type="caution">
    <text evidence="3">The sequence shown here is derived from an EMBL/GenBank/DDBJ whole genome shotgun (WGS) entry which is preliminary data.</text>
</comment>
<dbReference type="Proteomes" id="UP000310689">
    <property type="component" value="Unassembled WGS sequence"/>
</dbReference>
<comment type="subcellular location">
    <subcellularLocation>
        <location evidence="1">Mitochondrion</location>
    </subcellularLocation>
</comment>
<reference evidence="5 6" key="1">
    <citation type="submission" date="2019-03" db="EMBL/GenBank/DDBJ databases">
        <title>Sequencing 23 genomes of Wallemia ichthyophaga.</title>
        <authorList>
            <person name="Gostincar C."/>
        </authorList>
    </citation>
    <scope>NUCLEOTIDE SEQUENCE [LARGE SCALE GENOMIC DNA]</scope>
    <source>
        <strain evidence="4 6">EXF-6200</strain>
        <strain evidence="3 5">EXF-8621</strain>
    </source>
</reference>
<dbReference type="Proteomes" id="UP000306954">
    <property type="component" value="Unassembled WGS sequence"/>
</dbReference>
<proteinExistence type="predicted"/>
<evidence type="ECO:0000313" key="6">
    <source>
        <dbReference type="Proteomes" id="UP000310689"/>
    </source>
</evidence>
<organism evidence="3 5">
    <name type="scientific">Wallemia ichthyophaga</name>
    <dbReference type="NCBI Taxonomy" id="245174"/>
    <lineage>
        <taxon>Eukaryota</taxon>
        <taxon>Fungi</taxon>
        <taxon>Dikarya</taxon>
        <taxon>Basidiomycota</taxon>
        <taxon>Wallemiomycotina</taxon>
        <taxon>Wallemiomycetes</taxon>
        <taxon>Wallemiales</taxon>
        <taxon>Wallemiaceae</taxon>
        <taxon>Wallemia</taxon>
    </lineage>
</organism>
<dbReference type="Pfam" id="PF10356">
    <property type="entry name" value="RRG7"/>
    <property type="match status" value="2"/>
</dbReference>
<dbReference type="InterPro" id="IPR018828">
    <property type="entry name" value="RRG7"/>
</dbReference>
<accession>A0A4V4M4Q3</accession>
<sequence>MPPRRLPSSVSIGTAYEMAVRHTLARQLQFELSRVGGAHDRGVDLMGVTRTPQRLSLVVQCKCESKKLSPRHVRELQGTLVQHLDSSGMTIALLASSQGFTSSTVAEAIASRLPLSLVHISTNGTLHNCLFNNAASLLLGKAGLQLVKSFSTARSPNSDGMDLVISLEQTKPST</sequence>
<dbReference type="InterPro" id="IPR011335">
    <property type="entry name" value="Restrct_endonuc-II-like"/>
</dbReference>
<evidence type="ECO:0000256" key="2">
    <source>
        <dbReference type="ARBA" id="ARBA00023128"/>
    </source>
</evidence>
<evidence type="ECO:0000313" key="5">
    <source>
        <dbReference type="Proteomes" id="UP000306954"/>
    </source>
</evidence>
<dbReference type="InterPro" id="IPR011856">
    <property type="entry name" value="tRNA_endonuc-like_dom_sf"/>
</dbReference>
<dbReference type="GO" id="GO:0003676">
    <property type="term" value="F:nucleic acid binding"/>
    <property type="evidence" value="ECO:0007669"/>
    <property type="project" value="InterPro"/>
</dbReference>
<protein>
    <recommendedName>
        <fullName evidence="7">Restriction endonuclease type IV Mrr domain-containing protein</fullName>
    </recommendedName>
</protein>
<name>A0A4V4M4Q3_WALIC</name>
<dbReference type="GO" id="GO:0006302">
    <property type="term" value="P:double-strand break repair"/>
    <property type="evidence" value="ECO:0007669"/>
    <property type="project" value="UniProtKB-ARBA"/>
</dbReference>
<dbReference type="OrthoDB" id="20734at2759"/>
<evidence type="ECO:0000256" key="1">
    <source>
        <dbReference type="ARBA" id="ARBA00004173"/>
    </source>
</evidence>
<dbReference type="PANTHER" id="PTHR28133">
    <property type="entry name" value="REQUIRED FOR RESPIRATORY GROWTH PROTEIN 7, MITOCHONDRIAL"/>
    <property type="match status" value="1"/>
</dbReference>
<evidence type="ECO:0008006" key="7">
    <source>
        <dbReference type="Google" id="ProtNLM"/>
    </source>
</evidence>